<name>A0A2P6NLI6_9EUKA</name>
<proteinExistence type="predicted"/>
<evidence type="ECO:0000313" key="2">
    <source>
        <dbReference type="Proteomes" id="UP000241769"/>
    </source>
</evidence>
<dbReference type="Proteomes" id="UP000241769">
    <property type="component" value="Unassembled WGS sequence"/>
</dbReference>
<protein>
    <submittedName>
        <fullName evidence="1">Uncharacterized protein</fullName>
    </submittedName>
</protein>
<dbReference type="InParanoid" id="A0A2P6NLI6"/>
<dbReference type="EMBL" id="MDYQ01000056">
    <property type="protein sequence ID" value="PRP84789.1"/>
    <property type="molecule type" value="Genomic_DNA"/>
</dbReference>
<dbReference type="AlphaFoldDB" id="A0A2P6NLI6"/>
<evidence type="ECO:0000313" key="1">
    <source>
        <dbReference type="EMBL" id="PRP84789.1"/>
    </source>
</evidence>
<keyword evidence="2" id="KW-1185">Reference proteome</keyword>
<sequence length="274" mass="32042">MQSILLHPSIEDRYRHFFRGGGHLTWAHDEWKEFIEELLTYASQNDLHPSHYLTERALILDRSTSELVQLPACYLFKGQFVPSADHDGLFWKPSRGSVKIGEKMMRRYHYARHRNLKLKRLVSYLDHNKWCFVEYHYQEQPLSPIDFHSLHFFGTDFHSLLRSTRPVDTVIDDGMAPASREEMLHRMNLAATGQRLPESPALREMFESDPFSRPPEGMTFVSVQRDVVGDEQHTFQTFLNRLSEVDVNYDETPSTVIETSQVVILIYVTERSPS</sequence>
<gene>
    <name evidence="1" type="ORF">PROFUN_07443</name>
</gene>
<organism evidence="1 2">
    <name type="scientific">Planoprotostelium fungivorum</name>
    <dbReference type="NCBI Taxonomy" id="1890364"/>
    <lineage>
        <taxon>Eukaryota</taxon>
        <taxon>Amoebozoa</taxon>
        <taxon>Evosea</taxon>
        <taxon>Variosea</taxon>
        <taxon>Cavosteliida</taxon>
        <taxon>Cavosteliaceae</taxon>
        <taxon>Planoprotostelium</taxon>
    </lineage>
</organism>
<reference evidence="1 2" key="1">
    <citation type="journal article" date="2018" name="Genome Biol. Evol.">
        <title>Multiple Roots of Fruiting Body Formation in Amoebozoa.</title>
        <authorList>
            <person name="Hillmann F."/>
            <person name="Forbes G."/>
            <person name="Novohradska S."/>
            <person name="Ferling I."/>
            <person name="Riege K."/>
            <person name="Groth M."/>
            <person name="Westermann M."/>
            <person name="Marz M."/>
            <person name="Spaller T."/>
            <person name="Winckler T."/>
            <person name="Schaap P."/>
            <person name="Glockner G."/>
        </authorList>
    </citation>
    <scope>NUCLEOTIDE SEQUENCE [LARGE SCALE GENOMIC DNA]</scope>
    <source>
        <strain evidence="1 2">Jena</strain>
    </source>
</reference>
<accession>A0A2P6NLI6</accession>
<comment type="caution">
    <text evidence="1">The sequence shown here is derived from an EMBL/GenBank/DDBJ whole genome shotgun (WGS) entry which is preliminary data.</text>
</comment>